<accession>A0A7Y4NZW6</accession>
<comment type="caution">
    <text evidence="3">The sequence shown here is derived from an EMBL/GenBank/DDBJ whole genome shotgun (WGS) entry which is preliminary data.</text>
</comment>
<dbReference type="Pfam" id="PF03435">
    <property type="entry name" value="Sacchrp_dh_NADP"/>
    <property type="match status" value="1"/>
</dbReference>
<dbReference type="RefSeq" id="WP_171673002.1">
    <property type="nucleotide sequence ID" value="NZ_BAAAGT010000002.1"/>
</dbReference>
<feature type="domain" description="Saccharopine dehydrogenase NADP binding" evidence="1">
    <location>
        <begin position="2"/>
        <end position="91"/>
    </location>
</feature>
<dbReference type="AlphaFoldDB" id="A0A7Y4NZW6"/>
<reference evidence="3 4" key="1">
    <citation type="submission" date="2020-05" db="EMBL/GenBank/DDBJ databases">
        <title>Genome sequence of Kribbella sandramycini ATCC 39419.</title>
        <authorList>
            <person name="Maclea K.S."/>
            <person name="Fair J.L."/>
        </authorList>
    </citation>
    <scope>NUCLEOTIDE SEQUENCE [LARGE SCALE GENOMIC DNA]</scope>
    <source>
        <strain evidence="3 4">ATCC 39419</strain>
    </source>
</reference>
<protein>
    <recommendedName>
        <fullName evidence="1">Saccharopine dehydrogenase NADP binding domain-containing protein</fullName>
    </recommendedName>
</protein>
<dbReference type="InterPro" id="IPR005097">
    <property type="entry name" value="Sacchrp_dh_NADP-bd"/>
</dbReference>
<evidence type="ECO:0000313" key="4">
    <source>
        <dbReference type="Proteomes" id="UP000534306"/>
    </source>
</evidence>
<reference evidence="2 5" key="2">
    <citation type="submission" date="2020-08" db="EMBL/GenBank/DDBJ databases">
        <title>Sequencing the genomes of 1000 actinobacteria strains.</title>
        <authorList>
            <person name="Klenk H.-P."/>
        </authorList>
    </citation>
    <scope>NUCLEOTIDE SEQUENCE [LARGE SCALE GENOMIC DNA]</scope>
    <source>
        <strain evidence="2 5">DSM 15626</strain>
    </source>
</reference>
<gene>
    <name evidence="2" type="ORF">HNR71_005300</name>
    <name evidence="3" type="ORF">HPO96_09635</name>
</gene>
<evidence type="ECO:0000313" key="3">
    <source>
        <dbReference type="EMBL" id="NOL40505.1"/>
    </source>
</evidence>
<dbReference type="Proteomes" id="UP000534306">
    <property type="component" value="Unassembled WGS sequence"/>
</dbReference>
<keyword evidence="4" id="KW-1185">Reference proteome</keyword>
<evidence type="ECO:0000259" key="1">
    <source>
        <dbReference type="Pfam" id="PF03435"/>
    </source>
</evidence>
<name>A0A7Y4NZW6_9ACTN</name>
<proteinExistence type="predicted"/>
<dbReference type="PANTHER" id="PTHR43781">
    <property type="entry name" value="SACCHAROPINE DEHYDROGENASE"/>
    <property type="match status" value="1"/>
</dbReference>
<dbReference type="PANTHER" id="PTHR43781:SF1">
    <property type="entry name" value="SACCHAROPINE DEHYDROGENASE"/>
    <property type="match status" value="1"/>
</dbReference>
<evidence type="ECO:0000313" key="5">
    <source>
        <dbReference type="Proteomes" id="UP000553957"/>
    </source>
</evidence>
<dbReference type="Gene3D" id="3.40.50.720">
    <property type="entry name" value="NAD(P)-binding Rossmann-like Domain"/>
    <property type="match status" value="1"/>
</dbReference>
<evidence type="ECO:0000313" key="2">
    <source>
        <dbReference type="EMBL" id="MBB6569663.1"/>
    </source>
</evidence>
<organism evidence="3 4">
    <name type="scientific">Kribbella sandramycini</name>
    <dbReference type="NCBI Taxonomy" id="60450"/>
    <lineage>
        <taxon>Bacteria</taxon>
        <taxon>Bacillati</taxon>
        <taxon>Actinomycetota</taxon>
        <taxon>Actinomycetes</taxon>
        <taxon>Propionibacteriales</taxon>
        <taxon>Kribbellaceae</taxon>
        <taxon>Kribbella</taxon>
    </lineage>
</organism>
<sequence length="340" mass="35298">MIGILGATGEVGRAATAFLAGRTALRLGSRTFAAAPDAEGRMGVDLDDARSVEQFVAGCTVVVNCAGPSVRYSEHVAQAALRAGVDLVDAGGDGALASRLDEPARAAERRIVLAAGALPGLSGLLPRLVAPNHRDVRAYFVVRDRFSRVAAADYLDGVLSASTRPLAGWRDGRVVANSLSRATLRLPQFAEPVPAFPFLDDEAEQVARSLGIARLDWYSAFEGPRLAGALDQTRGLDREQAIDLVCSASALDTAGLEPRTTFVVELDAAETVVFHGPGISELTGTTAAVAALAVQETSMPPGAGLAACVLDPERTFASIGQLAKVPGTIEDLSVVEDGVL</sequence>
<dbReference type="InterPro" id="IPR036291">
    <property type="entry name" value="NAD(P)-bd_dom_sf"/>
</dbReference>
<dbReference type="EMBL" id="JACHKF010000001">
    <property type="protein sequence ID" value="MBB6569663.1"/>
    <property type="molecule type" value="Genomic_DNA"/>
</dbReference>
<dbReference type="SUPFAM" id="SSF51735">
    <property type="entry name" value="NAD(P)-binding Rossmann-fold domains"/>
    <property type="match status" value="1"/>
</dbReference>
<dbReference type="Proteomes" id="UP000553957">
    <property type="component" value="Unassembled WGS sequence"/>
</dbReference>
<dbReference type="EMBL" id="JABJRC010000002">
    <property type="protein sequence ID" value="NOL40505.1"/>
    <property type="molecule type" value="Genomic_DNA"/>
</dbReference>